<evidence type="ECO:0000256" key="6">
    <source>
        <dbReference type="ARBA" id="ARBA00022833"/>
    </source>
</evidence>
<keyword evidence="6" id="KW-0862">Zinc</keyword>
<dbReference type="GO" id="GO:0003964">
    <property type="term" value="F:RNA-directed DNA polymerase activity"/>
    <property type="evidence" value="ECO:0007669"/>
    <property type="project" value="UniProtKB-KW"/>
</dbReference>
<proteinExistence type="predicted"/>
<keyword evidence="2" id="KW-0548">Nucleotidyltransferase</keyword>
<keyword evidence="1" id="KW-0808">Transferase</keyword>
<keyword evidence="3" id="KW-0540">Nuclease</keyword>
<dbReference type="SUPFAM" id="SSF53098">
    <property type="entry name" value="Ribonuclease H-like"/>
    <property type="match status" value="2"/>
</dbReference>
<reference evidence="11 12" key="1">
    <citation type="submission" date="2019-09" db="EMBL/GenBank/DDBJ databases">
        <title>Bird 10,000 Genomes (B10K) Project - Family phase.</title>
        <authorList>
            <person name="Zhang G."/>
        </authorList>
    </citation>
    <scope>NUCLEOTIDE SEQUENCE [LARGE SCALE GENOMIC DNA]</scope>
    <source>
        <strain evidence="11">B10K-DU-029-53</strain>
    </source>
</reference>
<evidence type="ECO:0000256" key="1">
    <source>
        <dbReference type="ARBA" id="ARBA00022679"/>
    </source>
</evidence>
<dbReference type="Pfam" id="PF00665">
    <property type="entry name" value="rve"/>
    <property type="match status" value="1"/>
</dbReference>
<evidence type="ECO:0000256" key="3">
    <source>
        <dbReference type="ARBA" id="ARBA00022722"/>
    </source>
</evidence>
<keyword evidence="7" id="KW-0695">RNA-directed DNA polymerase</keyword>
<feature type="domain" description="RNase H type-1" evidence="9">
    <location>
        <begin position="1"/>
        <end position="102"/>
    </location>
</feature>
<dbReference type="EMBL" id="VZRZ01000460">
    <property type="protein sequence ID" value="NWW70052.1"/>
    <property type="molecule type" value="Genomic_DNA"/>
</dbReference>
<accession>A0A7K6Q8L6</accession>
<dbReference type="Gene3D" id="3.30.420.10">
    <property type="entry name" value="Ribonuclease H-like superfamily/Ribonuclease H"/>
    <property type="match status" value="2"/>
</dbReference>
<dbReference type="PROSITE" id="PS50879">
    <property type="entry name" value="RNASE_H_1"/>
    <property type="match status" value="1"/>
</dbReference>
<dbReference type="PROSITE" id="PS50994">
    <property type="entry name" value="INTEGRASE"/>
    <property type="match status" value="1"/>
</dbReference>
<feature type="non-terminal residue" evidence="11">
    <location>
        <position position="1"/>
    </location>
</feature>
<dbReference type="OrthoDB" id="9386368at2759"/>
<keyword evidence="5" id="KW-0378">Hydrolase</keyword>
<evidence type="ECO:0000259" key="9">
    <source>
        <dbReference type="PROSITE" id="PS50879"/>
    </source>
</evidence>
<dbReference type="Proteomes" id="UP000580879">
    <property type="component" value="Unassembled WGS sequence"/>
</dbReference>
<organism evidence="11 12">
    <name type="scientific">Climacteris rufus</name>
    <name type="common">rufous treecreeper</name>
    <dbReference type="NCBI Taxonomy" id="47695"/>
    <lineage>
        <taxon>Eukaryota</taxon>
        <taxon>Metazoa</taxon>
        <taxon>Chordata</taxon>
        <taxon>Craniata</taxon>
        <taxon>Vertebrata</taxon>
        <taxon>Euteleostomi</taxon>
        <taxon>Archelosauria</taxon>
        <taxon>Archosauria</taxon>
        <taxon>Dinosauria</taxon>
        <taxon>Saurischia</taxon>
        <taxon>Theropoda</taxon>
        <taxon>Coelurosauria</taxon>
        <taxon>Aves</taxon>
        <taxon>Neognathae</taxon>
        <taxon>Neoaves</taxon>
        <taxon>Telluraves</taxon>
        <taxon>Australaves</taxon>
        <taxon>Passeriformes</taxon>
        <taxon>Climacteridae</taxon>
        <taxon>Climacteris</taxon>
    </lineage>
</organism>
<dbReference type="GO" id="GO:0035613">
    <property type="term" value="F:RNA stem-loop binding"/>
    <property type="evidence" value="ECO:0007669"/>
    <property type="project" value="TreeGrafter"/>
</dbReference>
<evidence type="ECO:0000313" key="12">
    <source>
        <dbReference type="Proteomes" id="UP000580879"/>
    </source>
</evidence>
<dbReference type="PANTHER" id="PTHR41694:SF4">
    <property type="entry name" value="ENDOGENOUS RETROVIRUS GROUP K MEMBER 10 POL PROTEIN-RELATED"/>
    <property type="match status" value="1"/>
</dbReference>
<evidence type="ECO:0000313" key="11">
    <source>
        <dbReference type="EMBL" id="NWW70052.1"/>
    </source>
</evidence>
<evidence type="ECO:0000256" key="4">
    <source>
        <dbReference type="ARBA" id="ARBA00022759"/>
    </source>
</evidence>
<sequence>DGSAQLVELRAALTAFQRFSQEPFNLVTDSAYVADIAQRLGYSVLKKVGNADLLNLLQTLWCVIQDQVHPYYVLHVRSHTNLPGSIVEGSARAEKLANPEGLKALKIWQTDVTQVAEFGWLKYVHVTVDTCSSAMWASAHAGKKSHDVIAHWRQAFAILGIPSAVMTDNGPAYTLKEVRRFLQLWGVSHKFGIPHSLTGQAIVERAYGTLKWVLLQN</sequence>
<evidence type="ECO:0000256" key="2">
    <source>
        <dbReference type="ARBA" id="ARBA00022695"/>
    </source>
</evidence>
<name>A0A7K6Q8L6_9PASS</name>
<evidence type="ECO:0000256" key="7">
    <source>
        <dbReference type="ARBA" id="ARBA00022918"/>
    </source>
</evidence>
<evidence type="ECO:0000256" key="5">
    <source>
        <dbReference type="ARBA" id="ARBA00022801"/>
    </source>
</evidence>
<dbReference type="InterPro" id="IPR036397">
    <property type="entry name" value="RNaseH_sf"/>
</dbReference>
<dbReference type="GO" id="GO:0015074">
    <property type="term" value="P:DNA integration"/>
    <property type="evidence" value="ECO:0007669"/>
    <property type="project" value="InterPro"/>
</dbReference>
<keyword evidence="12" id="KW-1185">Reference proteome</keyword>
<evidence type="ECO:0000256" key="8">
    <source>
        <dbReference type="ARBA" id="ARBA00023268"/>
    </source>
</evidence>
<dbReference type="InterPro" id="IPR002156">
    <property type="entry name" value="RNaseH_domain"/>
</dbReference>
<dbReference type="AlphaFoldDB" id="A0A7K6Q8L6"/>
<dbReference type="InterPro" id="IPR001584">
    <property type="entry name" value="Integrase_cat-core"/>
</dbReference>
<dbReference type="InterPro" id="IPR012337">
    <property type="entry name" value="RNaseH-like_sf"/>
</dbReference>
<evidence type="ECO:0000259" key="10">
    <source>
        <dbReference type="PROSITE" id="PS50994"/>
    </source>
</evidence>
<keyword evidence="8" id="KW-0511">Multifunctional enzyme</keyword>
<feature type="non-terminal residue" evidence="11">
    <location>
        <position position="217"/>
    </location>
</feature>
<keyword evidence="4" id="KW-0255">Endonuclease</keyword>
<dbReference type="GO" id="GO:0004523">
    <property type="term" value="F:RNA-DNA hybrid ribonuclease activity"/>
    <property type="evidence" value="ECO:0007669"/>
    <property type="project" value="InterPro"/>
</dbReference>
<feature type="domain" description="Integrase catalytic" evidence="10">
    <location>
        <begin position="95"/>
        <end position="217"/>
    </location>
</feature>
<gene>
    <name evidence="11" type="primary">Ervk6</name>
    <name evidence="11" type="ORF">CLIRUF_R08197</name>
</gene>
<comment type="caution">
    <text evidence="11">The sequence shown here is derived from an EMBL/GenBank/DDBJ whole genome shotgun (WGS) entry which is preliminary data.</text>
</comment>
<dbReference type="PANTHER" id="PTHR41694">
    <property type="entry name" value="ENDOGENOUS RETROVIRUS GROUP K MEMBER POL PROTEIN"/>
    <property type="match status" value="1"/>
</dbReference>
<protein>
    <submittedName>
        <fullName evidence="11">POK6 protein</fullName>
    </submittedName>
</protein>
<dbReference type="Pfam" id="PF00075">
    <property type="entry name" value="RNase_H"/>
    <property type="match status" value="1"/>
</dbReference>